<protein>
    <recommendedName>
        <fullName evidence="2">Pre-mRNA-splicing factor 3 domain-containing protein</fullName>
    </recommendedName>
</protein>
<evidence type="ECO:0000259" key="2">
    <source>
        <dbReference type="Pfam" id="PF08572"/>
    </source>
</evidence>
<feature type="domain" description="Pre-mRNA-splicing factor 3" evidence="2">
    <location>
        <begin position="38"/>
        <end position="99"/>
    </location>
</feature>
<dbReference type="EMBL" id="GECZ01004378">
    <property type="protein sequence ID" value="JAS65391.1"/>
    <property type="molecule type" value="Transcribed_RNA"/>
</dbReference>
<dbReference type="InterPro" id="IPR013881">
    <property type="entry name" value="Pre-mRNA_splic_Prp3_dom"/>
</dbReference>
<proteinExistence type="predicted"/>
<organism evidence="3">
    <name type="scientific">Cuerna arida</name>
    <dbReference type="NCBI Taxonomy" id="1464854"/>
    <lineage>
        <taxon>Eukaryota</taxon>
        <taxon>Metazoa</taxon>
        <taxon>Ecdysozoa</taxon>
        <taxon>Arthropoda</taxon>
        <taxon>Hexapoda</taxon>
        <taxon>Insecta</taxon>
        <taxon>Pterygota</taxon>
        <taxon>Neoptera</taxon>
        <taxon>Paraneoptera</taxon>
        <taxon>Hemiptera</taxon>
        <taxon>Auchenorrhyncha</taxon>
        <taxon>Membracoidea</taxon>
        <taxon>Cicadellidae</taxon>
        <taxon>Cicadellinae</taxon>
        <taxon>Proconiini</taxon>
        <taxon>Cuerna</taxon>
    </lineage>
</organism>
<evidence type="ECO:0000313" key="3">
    <source>
        <dbReference type="EMBL" id="JAS65391.1"/>
    </source>
</evidence>
<evidence type="ECO:0000256" key="1">
    <source>
        <dbReference type="SAM" id="MobiDB-lite"/>
    </source>
</evidence>
<dbReference type="AlphaFoldDB" id="A0A1B6GSI9"/>
<gene>
    <name evidence="3" type="ORF">g.32505</name>
</gene>
<dbReference type="Pfam" id="PF08572">
    <property type="entry name" value="PRP3"/>
    <property type="match status" value="1"/>
</dbReference>
<feature type="non-terminal residue" evidence="3">
    <location>
        <position position="1"/>
    </location>
</feature>
<reference evidence="3" key="1">
    <citation type="submission" date="2015-11" db="EMBL/GenBank/DDBJ databases">
        <title>De novo transcriptome assembly of four potential Pierce s Disease insect vectors from Arizona vineyards.</title>
        <authorList>
            <person name="Tassone E.E."/>
        </authorList>
    </citation>
    <scope>NUCLEOTIDE SEQUENCE</scope>
</reference>
<sequence length="118" mass="13813">TPTLKANQRVRRRTEVRLAPKPVPTPTTSVTDLETRNFDNRITLKPAVRQKRPLRFNEPGKYEQLAERLRKKAKLEKLQNEISQIAKAQEYRPQLSWHLSQKLSRKRTNCRKSNGGIL</sequence>
<accession>A0A1B6GSI9</accession>
<feature type="region of interest" description="Disordered" evidence="1">
    <location>
        <begin position="1"/>
        <end position="31"/>
    </location>
</feature>
<name>A0A1B6GSI9_9HEMI</name>